<proteinExistence type="evidence at protein level"/>
<keyword evidence="4" id="KW-1267">Proteomics identification</keyword>
<dbReference type="ExpressionAtlas" id="H0Y3H0">
    <property type="expression patterns" value="baseline and differential"/>
</dbReference>
<dbReference type="Ensembl" id="ENST00000382123.1">
    <property type="protein sequence ID" value="ENSP00000371557.1"/>
    <property type="gene ID" value="ENSG00000244242.2"/>
</dbReference>
<reference evidence="2 3" key="1">
    <citation type="journal article" date="2001" name="Nature">
        <title>Initial sequencing and analysis of the human genome.</title>
        <authorList>
            <consortium name="International Human Genome Sequencing Consortium"/>
            <person name="Lander E.S."/>
            <person name="Linton L.M."/>
            <person name="Birren B."/>
            <person name="Nusbaum C."/>
            <person name="Zody M.C."/>
            <person name="Baldwin J."/>
            <person name="Devon K."/>
            <person name="Dewar K."/>
            <person name="Doyle M."/>
            <person name="FitzHugh W."/>
            <person name="Funke R."/>
            <person name="Gage D."/>
            <person name="Harris K."/>
            <person name="Heaford A."/>
            <person name="Howland J."/>
            <person name="Kann L."/>
            <person name="Lehoczky J."/>
            <person name="LeVine R."/>
            <person name="McEwan P."/>
            <person name="McKernan K."/>
            <person name="Meldrim J."/>
            <person name="Mesirov J.P."/>
            <person name="Miranda C."/>
            <person name="Morris W."/>
            <person name="Naylor J."/>
            <person name="Raymond C."/>
            <person name="Rosetti M."/>
            <person name="Santos R."/>
            <person name="Sheridan A."/>
            <person name="Sougnez C."/>
            <person name="Stange-Thomann N."/>
            <person name="Stojanovic N."/>
            <person name="Subramanian A."/>
            <person name="Wyman D."/>
            <person name="Rogers J."/>
            <person name="Sulston J."/>
            <person name="Ainscough R."/>
            <person name="Beck S."/>
            <person name="Bentley D."/>
            <person name="Burton J."/>
            <person name="Clee C."/>
            <person name="Carter N."/>
            <person name="Coulson A."/>
            <person name="Deadman R."/>
            <person name="Deloukas P."/>
            <person name="Dunham A."/>
            <person name="Dunham I."/>
            <person name="Durbin R."/>
            <person name="French L."/>
            <person name="Grafham D."/>
            <person name="Gregory S."/>
            <person name="Hubbard T."/>
            <person name="Humphray S."/>
            <person name="Hunt A."/>
            <person name="Jones M."/>
            <person name="Lloyd C."/>
            <person name="McMurray A."/>
            <person name="Matthews L."/>
            <person name="Mercer S."/>
            <person name="Milne S."/>
            <person name="Mullikin J.C."/>
            <person name="Mungall A."/>
            <person name="Plumb R."/>
            <person name="Ross M."/>
            <person name="Shownkeen R."/>
            <person name="Sims S."/>
            <person name="Waterston R.H."/>
            <person name="Wilson R.K."/>
            <person name="Hillier L.W."/>
            <person name="McPherson J.D."/>
            <person name="Marra M.A."/>
            <person name="Mardis E.R."/>
            <person name="Fulton L.A."/>
            <person name="Chinwalla A.T."/>
            <person name="Pepin K.H."/>
            <person name="Gish W.R."/>
            <person name="Chissoe S.L."/>
            <person name="Wendl M.C."/>
            <person name="Delehaunty K.D."/>
            <person name="Miner T.L."/>
            <person name="Delehaunty A."/>
            <person name="Kramer J.B."/>
            <person name="Cook L.L."/>
            <person name="Fulton R.S."/>
            <person name="Johnson D.L."/>
            <person name="Minx P.J."/>
            <person name="Clifton S.W."/>
            <person name="Hawkins T."/>
            <person name="Branscomb E."/>
            <person name="Predki P."/>
            <person name="Richardson P."/>
            <person name="Wenning S."/>
            <person name="Slezak T."/>
            <person name="Doggett N."/>
            <person name="Cheng J.F."/>
            <person name="Olsen A."/>
            <person name="Lucas S."/>
            <person name="Elkin C."/>
            <person name="Uberbacher E."/>
            <person name="Frazier M."/>
            <person name="Gibbs R.A."/>
            <person name="Muzny D.M."/>
            <person name="Scherer S.E."/>
            <person name="Bouck J.B."/>
            <person name="Sodergren E.J."/>
            <person name="Worley K.C."/>
            <person name="Rives C.M."/>
            <person name="Gorrell J.H."/>
            <person name="Metzker M.L."/>
            <person name="Naylor S.L."/>
            <person name="Kucherlapati R.S."/>
            <person name="Nelson D.L."/>
            <person name="Weinstock G.M."/>
            <person name="Sakaki Y."/>
            <person name="Fujiyama A."/>
            <person name="Hattori M."/>
            <person name="Yada T."/>
            <person name="Toyoda A."/>
            <person name="Itoh T."/>
            <person name="Kawagoe C."/>
            <person name="Watanabe H."/>
            <person name="Totoki Y."/>
            <person name="Taylor T."/>
            <person name="Weissenbach J."/>
            <person name="Heilig R."/>
            <person name="Saurin W."/>
            <person name="Artiguenave F."/>
            <person name="Brottier P."/>
            <person name="Bruls T."/>
            <person name="Pelletier E."/>
            <person name="Robert C."/>
            <person name="Wincker P."/>
            <person name="Smith D.R."/>
            <person name="Doucette-Stamm L."/>
            <person name="Rubenfield M."/>
            <person name="Weinstock K."/>
            <person name="Lee H.M."/>
            <person name="Dubois J."/>
            <person name="Rosenthal A."/>
            <person name="Platzer M."/>
            <person name="Nyakatura G."/>
            <person name="Taudien S."/>
            <person name="Rump A."/>
            <person name="Yang H."/>
            <person name="Yu J."/>
            <person name="Wang J."/>
            <person name="Huang G."/>
            <person name="Gu J."/>
            <person name="Hood L."/>
            <person name="Rowen L."/>
            <person name="Madan A."/>
            <person name="Qin S."/>
            <person name="Davis R.W."/>
            <person name="Federspiel N.A."/>
            <person name="Abola A.P."/>
            <person name="Proctor M.J."/>
            <person name="Myers R.M."/>
            <person name="Schmutz J."/>
            <person name="Dickson M."/>
            <person name="Grimwood J."/>
            <person name="Cox D.R."/>
            <person name="Olson M.V."/>
            <person name="Kaul R."/>
            <person name="Raymond C."/>
            <person name="Shimizu N."/>
            <person name="Kawasaki K."/>
            <person name="Minoshima S."/>
            <person name="Evans G.A."/>
            <person name="Athanasiou M."/>
            <person name="Schultz R."/>
            <person name="Roe B.A."/>
            <person name="Chen F."/>
            <person name="Pan H."/>
            <person name="Ramser J."/>
            <person name="Lehrach H."/>
            <person name="Reinhardt R."/>
            <person name="McCombie W.R."/>
            <person name="de la Bastide M."/>
            <person name="Dedhia N."/>
            <person name="Blocker H."/>
            <person name="Hornischer K."/>
            <person name="Nordsiek G."/>
            <person name="Agarwala R."/>
            <person name="Aravind L."/>
            <person name="Bailey J.A."/>
            <person name="Bateman A."/>
            <person name="Batzoglou S."/>
            <person name="Birney E."/>
            <person name="Bork P."/>
            <person name="Brown D.G."/>
            <person name="Burge C.B."/>
            <person name="Cerutti L."/>
            <person name="Chen H.C."/>
            <person name="Church D."/>
            <person name="Clamp M."/>
            <person name="Copley R.R."/>
            <person name="Doerks T."/>
            <person name="Eddy S.R."/>
            <person name="Eichler E.E."/>
            <person name="Furey T.S."/>
            <person name="Galagan J."/>
            <person name="Gilbert J.G."/>
            <person name="Harmon C."/>
            <person name="Hayashizaki Y."/>
            <person name="Haussler D."/>
            <person name="Hermjakob H."/>
            <person name="Hokamp K."/>
            <person name="Jang W."/>
            <person name="Johnson L.S."/>
            <person name="Jones T.A."/>
            <person name="Kasif S."/>
            <person name="Kaspryzk A."/>
            <person name="Kennedy S."/>
            <person name="Kent W.J."/>
            <person name="Kitts P."/>
            <person name="Koonin E.V."/>
            <person name="Korf I."/>
            <person name="Kulp D."/>
            <person name="Lancet D."/>
            <person name="Lowe T.M."/>
            <person name="McLysaght A."/>
            <person name="Mikkelsen T."/>
            <person name="Moran J.V."/>
            <person name="Mulder N."/>
            <person name="Pollara V.J."/>
            <person name="Ponting C.P."/>
            <person name="Schuler G."/>
            <person name="Schultz J."/>
            <person name="Slater G."/>
            <person name="Smit A.F."/>
            <person name="Stupka E."/>
            <person name="Szustakowski J."/>
            <person name="Thierry-Mieg D."/>
            <person name="Thierry-Mieg J."/>
            <person name="Wagner L."/>
            <person name="Wallis J."/>
            <person name="Wheeler R."/>
            <person name="Williams A."/>
            <person name="Wolf Y.I."/>
            <person name="Wolfe K.H."/>
            <person name="Yang S.P."/>
            <person name="Yeh R.F."/>
            <person name="Collins F."/>
            <person name="Guyer M.S."/>
            <person name="Peterson J."/>
            <person name="Felsenfeld A."/>
            <person name="Wetterstrand K.A."/>
            <person name="Patrinos A."/>
            <person name="Morgan M.J."/>
            <person name="de Jong P."/>
            <person name="Catanese J.J."/>
            <person name="Osoegawa K."/>
            <person name="Shizuya H."/>
            <person name="Choi S."/>
            <person name="Chen Y.J."/>
        </authorList>
    </citation>
    <scope>NUCLEOTIDE SEQUENCE [LARGE SCALE GENOMIC DNA]</scope>
</reference>
<reference evidence="2 3" key="2">
    <citation type="journal article" date="2004" name="Nature">
        <title>Finishing the euchromatic sequence of the human genome.</title>
        <authorList>
            <consortium name="International Human Genome Sequencing Consortium"/>
        </authorList>
    </citation>
    <scope>NUCLEOTIDE SEQUENCE [LARGE SCALE GENOMIC DNA]</scope>
</reference>
<sequence length="128" mass="13459">MREGKRGPPCILSFRGTLERVEAQWELEVGPLGGGSVDRQRPAGRRKDARTEAQGVRPRAEESLVGPGPRPVPSPAGRPGQHHGRRPGSPSPPGRGLLDSEAPGRFAQGLLRLRVQAPCPAGSGGPCP</sequence>
<feature type="region of interest" description="Disordered" evidence="1">
    <location>
        <begin position="27"/>
        <end position="104"/>
    </location>
</feature>
<reference evidence="2" key="5">
    <citation type="submission" date="2025-09" db="UniProtKB">
        <authorList>
            <consortium name="Ensembl"/>
        </authorList>
    </citation>
    <scope>IDENTIFICATION</scope>
</reference>
<dbReference type="GeneTree" id="ENSGT00950000182857"/>
<dbReference type="HOGENOM" id="CLU_1958823_0_0_1"/>
<dbReference type="ProteomicsDB" id="34510"/>
<dbReference type="Proteomes" id="UP000005640">
    <property type="component" value="Chromosome 11"/>
</dbReference>
<keyword evidence="3" id="KW-1185">Reference proteome</keyword>
<dbReference type="OpenTargets" id="ENSG00000244242"/>
<reference evidence="2 3" key="3">
    <citation type="journal article" date="2006" name="Nature">
        <title>Human chromosome 11 DNA sequence and analysis including novel gene identification.</title>
        <authorList>
            <person name="Taylor T.D."/>
            <person name="Noguchi H."/>
            <person name="Totoki Y."/>
            <person name="Toyoda A."/>
            <person name="Kuroki Y."/>
            <person name="Dewar K."/>
            <person name="Lloyd C."/>
            <person name="Itoh T."/>
            <person name="Takeda T."/>
            <person name="Kim D.W."/>
            <person name="She X."/>
            <person name="Barlow K.F."/>
            <person name="Bloom T."/>
            <person name="Bruford E."/>
            <person name="Chang J.L."/>
            <person name="Cuomo C.A."/>
            <person name="Eichler E."/>
            <person name="FitzGerald M.G."/>
            <person name="Jaffe D.B."/>
            <person name="LaButti K."/>
            <person name="Nicol R."/>
            <person name="Park H.S."/>
            <person name="Seaman C."/>
            <person name="Sougnez C."/>
            <person name="Yang X."/>
            <person name="Zimmer A.R."/>
            <person name="Zody M.C."/>
            <person name="Birren B.W."/>
            <person name="Nusbaum C."/>
            <person name="Fujiyama A."/>
            <person name="Hattori M."/>
            <person name="Rogers J."/>
            <person name="Lander E.S."/>
            <person name="Sakaki Y."/>
        </authorList>
    </citation>
    <scope>NUCLEOTIDE SEQUENCE [LARGE SCALE GENOMIC DNA]</scope>
</reference>
<dbReference type="AlphaFoldDB" id="H0Y3H0"/>
<dbReference type="VEuPathDB" id="HostDB:ENSG00000244242"/>
<organism evidence="2 3">
    <name type="scientific">Homo sapiens</name>
    <name type="common">Human</name>
    <dbReference type="NCBI Taxonomy" id="9606"/>
    <lineage>
        <taxon>Eukaryota</taxon>
        <taxon>Metazoa</taxon>
        <taxon>Chordata</taxon>
        <taxon>Craniata</taxon>
        <taxon>Vertebrata</taxon>
        <taxon>Euteleostomi</taxon>
        <taxon>Mammalia</taxon>
        <taxon>Eutheria</taxon>
        <taxon>Euarchontoglires</taxon>
        <taxon>Primates</taxon>
        <taxon>Haplorrhini</taxon>
        <taxon>Catarrhini</taxon>
        <taxon>Hominidae</taxon>
        <taxon>Homo</taxon>
    </lineage>
</organism>
<dbReference type="HGNC" id="HGNC:40022">
    <property type="gene designation" value="IFITM10"/>
</dbReference>
<reference evidence="2" key="4">
    <citation type="submission" date="2025-08" db="UniProtKB">
        <authorList>
            <consortium name="Ensembl"/>
        </authorList>
    </citation>
    <scope>IDENTIFICATION</scope>
</reference>
<dbReference type="MassIVE" id="H0Y3H0"/>
<dbReference type="UCSC" id="uc057xte.1">
    <property type="organism name" value="human"/>
</dbReference>
<evidence type="ECO:0000256" key="1">
    <source>
        <dbReference type="SAM" id="MobiDB-lite"/>
    </source>
</evidence>
<protein>
    <submittedName>
        <fullName evidence="2">Interferon induced transmembrane protein 10</fullName>
    </submittedName>
</protein>
<dbReference type="ChiTaRS" id="IFITM10">
    <property type="organism name" value="human"/>
</dbReference>
<name>H0Y3H0_HUMAN</name>
<dbReference type="EMBL" id="AC068580">
    <property type="status" value="NOT_ANNOTATED_CDS"/>
    <property type="molecule type" value="Genomic_DNA"/>
</dbReference>
<accession>H0Y3H0</accession>
<feature type="compositionally biased region" description="Basic and acidic residues" evidence="1">
    <location>
        <begin position="38"/>
        <end position="51"/>
    </location>
</feature>
<dbReference type="Ensembl" id="ENST00000382123.1">
    <property type="protein sequence ID" value="ENSP00000371557.1"/>
    <property type="gene ID" value="ENSG00000244242.3"/>
</dbReference>
<evidence type="ECO:0000313" key="3">
    <source>
        <dbReference type="Proteomes" id="UP000005640"/>
    </source>
</evidence>
<dbReference type="OrthoDB" id="9876655at2759"/>
<dbReference type="Bgee" id="ENSG00000244242">
    <property type="expression patterns" value="Expressed in left adrenal gland cortex and 93 other cell types or tissues"/>
</dbReference>
<evidence type="ECO:0000313" key="2">
    <source>
        <dbReference type="Ensembl" id="ENSP00000371557.1"/>
    </source>
</evidence>
<gene>
    <name evidence="2" type="primary">IFITM10</name>
</gene>
<evidence type="ECO:0007829" key="4">
    <source>
        <dbReference type="ProteomicsDB" id="H0Y3H0"/>
    </source>
</evidence>